<accession>A0A9P7UEC6</accession>
<feature type="non-terminal residue" evidence="1">
    <location>
        <position position="24"/>
    </location>
</feature>
<dbReference type="EMBL" id="JAESDN010000003">
    <property type="protein sequence ID" value="KAG7053468.1"/>
    <property type="molecule type" value="Genomic_DNA"/>
</dbReference>
<evidence type="ECO:0000313" key="2">
    <source>
        <dbReference type="Proteomes" id="UP000699042"/>
    </source>
</evidence>
<dbReference type="Proteomes" id="UP000699042">
    <property type="component" value="Unassembled WGS sequence"/>
</dbReference>
<dbReference type="AlphaFoldDB" id="A0A9P7UEC6"/>
<gene>
    <name evidence="1" type="ORF">JMJ77_000556</name>
</gene>
<comment type="caution">
    <text evidence="1">The sequence shown here is derived from an EMBL/GenBank/DDBJ whole genome shotgun (WGS) entry which is preliminary data.</text>
</comment>
<proteinExistence type="predicted"/>
<sequence>MAVRALWDLGFFGYFAENRLPCSL</sequence>
<organism evidence="1 2">
    <name type="scientific">Colletotrichum scovillei</name>
    <dbReference type="NCBI Taxonomy" id="1209932"/>
    <lineage>
        <taxon>Eukaryota</taxon>
        <taxon>Fungi</taxon>
        <taxon>Dikarya</taxon>
        <taxon>Ascomycota</taxon>
        <taxon>Pezizomycotina</taxon>
        <taxon>Sordariomycetes</taxon>
        <taxon>Hypocreomycetidae</taxon>
        <taxon>Glomerellales</taxon>
        <taxon>Glomerellaceae</taxon>
        <taxon>Colletotrichum</taxon>
        <taxon>Colletotrichum acutatum species complex</taxon>
    </lineage>
</organism>
<keyword evidence="2" id="KW-1185">Reference proteome</keyword>
<protein>
    <submittedName>
        <fullName evidence="1">Uncharacterized protein</fullName>
    </submittedName>
</protein>
<evidence type="ECO:0000313" key="1">
    <source>
        <dbReference type="EMBL" id="KAG7053468.1"/>
    </source>
</evidence>
<reference evidence="1" key="1">
    <citation type="submission" date="2021-05" db="EMBL/GenBank/DDBJ databases">
        <title>Comparative genomics of three Colletotrichum scovillei strains and genetic complementation revealed genes involved fungal growth and virulence on chili pepper.</title>
        <authorList>
            <person name="Hsieh D.-K."/>
            <person name="Chuang S.-C."/>
            <person name="Chen C.-Y."/>
            <person name="Chao Y.-T."/>
            <person name="Lu M.-Y.J."/>
            <person name="Lee M.-H."/>
            <person name="Shih M.-C."/>
        </authorList>
    </citation>
    <scope>NUCLEOTIDE SEQUENCE</scope>
    <source>
        <strain evidence="1">Coll-153</strain>
    </source>
</reference>
<name>A0A9P7UEC6_9PEZI</name>